<dbReference type="EC" id="5.4.99.25" evidence="5"/>
<feature type="domain" description="tRNA pseudouridylate synthase B C-terminal" evidence="7">
    <location>
        <begin position="173"/>
        <end position="230"/>
    </location>
</feature>
<dbReference type="NCBIfam" id="TIGR00431">
    <property type="entry name" value="TruB"/>
    <property type="match status" value="1"/>
</dbReference>
<dbReference type="SUPFAM" id="SSF55120">
    <property type="entry name" value="Pseudouridine synthase"/>
    <property type="match status" value="1"/>
</dbReference>
<protein>
    <recommendedName>
        <fullName evidence="5">tRNA pseudouridine synthase B</fullName>
        <ecNumber evidence="5">5.4.99.25</ecNumber>
    </recommendedName>
    <alternativeName>
        <fullName evidence="5">tRNA pseudouridine(55) synthase</fullName>
        <shortName evidence="5">Psi55 synthase</shortName>
    </alternativeName>
    <alternativeName>
        <fullName evidence="5">tRNA pseudouridylate synthase</fullName>
    </alternativeName>
    <alternativeName>
        <fullName evidence="5">tRNA-uridine isomerase</fullName>
    </alternativeName>
</protein>
<evidence type="ECO:0000256" key="4">
    <source>
        <dbReference type="ARBA" id="ARBA00023235"/>
    </source>
</evidence>
<dbReference type="EMBL" id="JACRTL010000002">
    <property type="protein sequence ID" value="MBC8610403.1"/>
    <property type="molecule type" value="Genomic_DNA"/>
</dbReference>
<dbReference type="InterPro" id="IPR002501">
    <property type="entry name" value="PsdUridine_synth_N"/>
</dbReference>
<keyword evidence="3 5" id="KW-0819">tRNA processing</keyword>
<comment type="caution">
    <text evidence="8">The sequence shown here is derived from an EMBL/GenBank/DDBJ whole genome shotgun (WGS) entry which is preliminary data.</text>
</comment>
<dbReference type="HAMAP" id="MF_01080">
    <property type="entry name" value="TruB_bact"/>
    <property type="match status" value="1"/>
</dbReference>
<evidence type="ECO:0000259" key="7">
    <source>
        <dbReference type="Pfam" id="PF16198"/>
    </source>
</evidence>
<sequence length="298" mass="32981">MDGIICINKPSGWTSFDVVAKIRGITRTRKIGHAGTLDPMATGVLPLFFGTATKLCDILPNSEKGYLADFQLGCTTDTLDITGTVLTEQESHVSKDQVEAALENFRGVISQLPPMYSAVQVNGRRLYDIARAGQTVERAPRQVEIKKLDLLSFDELAQTGQFRVLCSKGTYIRSLCSDLGEALGCGAVLTALVRECAGDFMLEDCLTLEDVQTLMAQGDLEDKMLPLDRVFQGLKAIHLNEIQAKKFQNGVKLDLNRVHYRGQDESYRVYGPGDTFLGLAKLDLEKMELVIEKMLKRN</sequence>
<evidence type="ECO:0000256" key="5">
    <source>
        <dbReference type="HAMAP-Rule" id="MF_01080"/>
    </source>
</evidence>
<keyword evidence="9" id="KW-1185">Reference proteome</keyword>
<evidence type="ECO:0000259" key="6">
    <source>
        <dbReference type="Pfam" id="PF01509"/>
    </source>
</evidence>
<evidence type="ECO:0000313" key="8">
    <source>
        <dbReference type="EMBL" id="MBC8610403.1"/>
    </source>
</evidence>
<dbReference type="InterPro" id="IPR032819">
    <property type="entry name" value="TruB_C"/>
</dbReference>
<dbReference type="CDD" id="cd02573">
    <property type="entry name" value="PseudoU_synth_EcTruB"/>
    <property type="match status" value="1"/>
</dbReference>
<gene>
    <name evidence="5 8" type="primary">truB</name>
    <name evidence="8" type="ORF">H8702_04615</name>
</gene>
<dbReference type="GO" id="GO:0160148">
    <property type="term" value="F:tRNA pseudouridine(55) synthase activity"/>
    <property type="evidence" value="ECO:0007669"/>
    <property type="project" value="UniProtKB-EC"/>
</dbReference>
<name>A0A8J6PBK6_9FIRM</name>
<comment type="similarity">
    <text evidence="2 5">Belongs to the pseudouridine synthase TruB family. Type 1 subfamily.</text>
</comment>
<dbReference type="AlphaFoldDB" id="A0A8J6PBK6"/>
<organism evidence="8 9">
    <name type="scientific">Massiliimalia timonensis</name>
    <dbReference type="NCBI Taxonomy" id="1987501"/>
    <lineage>
        <taxon>Bacteria</taxon>
        <taxon>Bacillati</taxon>
        <taxon>Bacillota</taxon>
        <taxon>Clostridia</taxon>
        <taxon>Eubacteriales</taxon>
        <taxon>Oscillospiraceae</taxon>
        <taxon>Massiliimalia</taxon>
    </lineage>
</organism>
<comment type="catalytic activity">
    <reaction evidence="1 5">
        <text>uridine(55) in tRNA = pseudouridine(55) in tRNA</text>
        <dbReference type="Rhea" id="RHEA:42532"/>
        <dbReference type="Rhea" id="RHEA-COMP:10101"/>
        <dbReference type="Rhea" id="RHEA-COMP:10102"/>
        <dbReference type="ChEBI" id="CHEBI:65314"/>
        <dbReference type="ChEBI" id="CHEBI:65315"/>
        <dbReference type="EC" id="5.4.99.25"/>
    </reaction>
</comment>
<dbReference type="PANTHER" id="PTHR13767">
    <property type="entry name" value="TRNA-PSEUDOURIDINE SYNTHASE"/>
    <property type="match status" value="1"/>
</dbReference>
<dbReference type="Gene3D" id="3.30.2350.10">
    <property type="entry name" value="Pseudouridine synthase"/>
    <property type="match status" value="1"/>
</dbReference>
<evidence type="ECO:0000313" key="9">
    <source>
        <dbReference type="Proteomes" id="UP000632659"/>
    </source>
</evidence>
<keyword evidence="4 5" id="KW-0413">Isomerase</keyword>
<dbReference type="Proteomes" id="UP000632659">
    <property type="component" value="Unassembled WGS sequence"/>
</dbReference>
<dbReference type="PANTHER" id="PTHR13767:SF2">
    <property type="entry name" value="PSEUDOURIDYLATE SYNTHASE TRUB1"/>
    <property type="match status" value="1"/>
</dbReference>
<dbReference type="GO" id="GO:0003723">
    <property type="term" value="F:RNA binding"/>
    <property type="evidence" value="ECO:0007669"/>
    <property type="project" value="InterPro"/>
</dbReference>
<accession>A0A8J6PBK6</accession>
<dbReference type="GO" id="GO:1990481">
    <property type="term" value="P:mRNA pseudouridine synthesis"/>
    <property type="evidence" value="ECO:0007669"/>
    <property type="project" value="TreeGrafter"/>
</dbReference>
<evidence type="ECO:0000256" key="3">
    <source>
        <dbReference type="ARBA" id="ARBA00022694"/>
    </source>
</evidence>
<dbReference type="GO" id="GO:0031119">
    <property type="term" value="P:tRNA pseudouridine synthesis"/>
    <property type="evidence" value="ECO:0007669"/>
    <property type="project" value="UniProtKB-UniRule"/>
</dbReference>
<dbReference type="Pfam" id="PF16198">
    <property type="entry name" value="TruB_C_2"/>
    <property type="match status" value="1"/>
</dbReference>
<feature type="active site" description="Nucleophile" evidence="5">
    <location>
        <position position="38"/>
    </location>
</feature>
<comment type="function">
    <text evidence="5">Responsible for synthesis of pseudouridine from uracil-55 in the psi GC loop of transfer RNAs.</text>
</comment>
<evidence type="ECO:0000256" key="2">
    <source>
        <dbReference type="ARBA" id="ARBA00005642"/>
    </source>
</evidence>
<dbReference type="Pfam" id="PF01509">
    <property type="entry name" value="TruB_N"/>
    <property type="match status" value="1"/>
</dbReference>
<evidence type="ECO:0000256" key="1">
    <source>
        <dbReference type="ARBA" id="ARBA00000385"/>
    </source>
</evidence>
<dbReference type="InterPro" id="IPR020103">
    <property type="entry name" value="PsdUridine_synth_cat_dom_sf"/>
</dbReference>
<dbReference type="RefSeq" id="WP_187536311.1">
    <property type="nucleotide sequence ID" value="NZ_JACRTL010000002.1"/>
</dbReference>
<feature type="domain" description="Pseudouridine synthase II N-terminal" evidence="6">
    <location>
        <begin position="24"/>
        <end position="172"/>
    </location>
</feature>
<dbReference type="InterPro" id="IPR014780">
    <property type="entry name" value="tRNA_psdUridine_synth_TruB"/>
</dbReference>
<proteinExistence type="inferred from homology"/>
<reference evidence="8" key="1">
    <citation type="submission" date="2020-08" db="EMBL/GenBank/DDBJ databases">
        <title>Genome public.</title>
        <authorList>
            <person name="Liu C."/>
            <person name="Sun Q."/>
        </authorList>
    </citation>
    <scope>NUCLEOTIDE SEQUENCE</scope>
    <source>
        <strain evidence="8">NSJ-15</strain>
    </source>
</reference>